<keyword evidence="2" id="KW-0285">Flavoprotein</keyword>
<feature type="binding site" evidence="2">
    <location>
        <begin position="141"/>
        <end position="144"/>
    </location>
    <ligand>
        <name>FAD</name>
        <dbReference type="ChEBI" id="CHEBI:57692"/>
    </ligand>
</feature>
<dbReference type="InterPro" id="IPR000172">
    <property type="entry name" value="GMC_OxRdtase_N"/>
</dbReference>
<evidence type="ECO:0000313" key="4">
    <source>
        <dbReference type="EMBL" id="TGZ56150.1"/>
    </source>
</evidence>
<dbReference type="PANTHER" id="PTHR11552">
    <property type="entry name" value="GLUCOSE-METHANOL-CHOLINE GMC OXIDOREDUCTASE"/>
    <property type="match status" value="1"/>
</dbReference>
<comment type="cofactor">
    <cofactor evidence="2">
        <name>FAD</name>
        <dbReference type="ChEBI" id="CHEBI:57692"/>
    </cofactor>
</comment>
<sequence length="576" mass="64440">MWGHVSISIAILLASLLYHYYFREPASVVVYPETHYDYIVVLRMTKNCAFCCCGVQVGAGTSGCVIASRLSEMSNVTVLLVEAGGYFGWLSTMPLLAPMMQGTEVDWAYQTEPQVFSSRGLHGYRQNWPRGKGLGGSGQLNYLVHSFGRPEDYKRWPKGWSHADLLPYFQKVSDIMNVIPMPEEEYLTKAFVLAEESLKLDNVSLRKAMYTAKNGARWSTHHAYLRKAWNRKNLHILMNTLVAKVSIILFKNSKTDGIKVIYKNGSVGKIGVRKEIILCAGTINTPQLLLISGIGPIGELKNHKIPVVRDLPEVGRNLFDHLNVPVYVNLRERVSITLVKLQTVPEVFNYFAFGTGWLATNGVMGFGRANNSGLLLFGVASTEEKLLKAISNFETETFRSLFPSYNDSMHEGFIYLVTCLQPKSRGSITLRSSDIRDPPKINPAYLQDPDDVMCTYRAINFALETLDTRLFREYGAKVHVPDFEECRHLRQDYRDVDYSECVMRIAGLTSYHPCGTCKISADDDAVVDEELRVKGVSGLRIMDASVVPSPISGTPNSVLVAMAERASDIILNRSSN</sequence>
<dbReference type="GO" id="GO:0016614">
    <property type="term" value="F:oxidoreductase activity, acting on CH-OH group of donors"/>
    <property type="evidence" value="ECO:0007669"/>
    <property type="project" value="InterPro"/>
</dbReference>
<dbReference type="PANTHER" id="PTHR11552:SF188">
    <property type="entry name" value="NEITHER INACTIVATION NOR AFTERPOTENTIAL PROTEIN G"/>
    <property type="match status" value="1"/>
</dbReference>
<protein>
    <submittedName>
        <fullName evidence="4">Neither inactivation nor afterpotential protein G</fullName>
    </submittedName>
</protein>
<keyword evidence="5" id="KW-1185">Reference proteome</keyword>
<feature type="binding site" evidence="2">
    <location>
        <begin position="61"/>
        <end position="62"/>
    </location>
    <ligand>
        <name>FAD</name>
        <dbReference type="ChEBI" id="CHEBI:57692"/>
    </ligand>
</feature>
<comment type="caution">
    <text evidence="4">The sequence shown here is derived from an EMBL/GenBank/DDBJ whole genome shotgun (WGS) entry which is preliminary data.</text>
</comment>
<dbReference type="InterPro" id="IPR036188">
    <property type="entry name" value="FAD/NAD-bd_sf"/>
</dbReference>
<organism evidence="4 5">
    <name type="scientific">Temnothorax longispinosus</name>
    <dbReference type="NCBI Taxonomy" id="300112"/>
    <lineage>
        <taxon>Eukaryota</taxon>
        <taxon>Metazoa</taxon>
        <taxon>Ecdysozoa</taxon>
        <taxon>Arthropoda</taxon>
        <taxon>Hexapoda</taxon>
        <taxon>Insecta</taxon>
        <taxon>Pterygota</taxon>
        <taxon>Neoptera</taxon>
        <taxon>Endopterygota</taxon>
        <taxon>Hymenoptera</taxon>
        <taxon>Apocrita</taxon>
        <taxon>Aculeata</taxon>
        <taxon>Formicoidea</taxon>
        <taxon>Formicidae</taxon>
        <taxon>Myrmicinae</taxon>
        <taxon>Temnothorax</taxon>
    </lineage>
</organism>
<dbReference type="Pfam" id="PF00732">
    <property type="entry name" value="GMC_oxred_N"/>
    <property type="match status" value="1"/>
</dbReference>
<dbReference type="PIRSF" id="PIRSF000137">
    <property type="entry name" value="Alcohol_oxidase"/>
    <property type="match status" value="1"/>
</dbReference>
<reference evidence="4 5" key="1">
    <citation type="journal article" date="2019" name="Philos. Trans. R. Soc. Lond., B, Biol. Sci.">
        <title>Ant behaviour and brain gene expression of defending hosts depend on the ecological success of the intruding social parasite.</title>
        <authorList>
            <person name="Kaur R."/>
            <person name="Stoldt M."/>
            <person name="Jongepier E."/>
            <person name="Feldmeyer B."/>
            <person name="Menzel F."/>
            <person name="Bornberg-Bauer E."/>
            <person name="Foitzik S."/>
        </authorList>
    </citation>
    <scope>NUCLEOTIDE SEQUENCE [LARGE SCALE GENOMIC DNA]</scope>
    <source>
        <tissue evidence="4">Whole body</tissue>
    </source>
</reference>
<proteinExistence type="inferred from homology"/>
<dbReference type="GO" id="GO:0050660">
    <property type="term" value="F:flavin adenine dinucleotide binding"/>
    <property type="evidence" value="ECO:0007669"/>
    <property type="project" value="InterPro"/>
</dbReference>
<gene>
    <name evidence="4" type="ORF">DBV15_01672</name>
</gene>
<dbReference type="Pfam" id="PF05199">
    <property type="entry name" value="GMC_oxred_C"/>
    <property type="match status" value="1"/>
</dbReference>
<dbReference type="PROSITE" id="PS00624">
    <property type="entry name" value="GMC_OXRED_2"/>
    <property type="match status" value="1"/>
</dbReference>
<dbReference type="Gene3D" id="3.50.50.60">
    <property type="entry name" value="FAD/NAD(P)-binding domain"/>
    <property type="match status" value="2"/>
</dbReference>
<dbReference type="InterPro" id="IPR012132">
    <property type="entry name" value="GMC_OxRdtase"/>
</dbReference>
<evidence type="ECO:0000313" key="5">
    <source>
        <dbReference type="Proteomes" id="UP000310200"/>
    </source>
</evidence>
<dbReference type="Proteomes" id="UP000310200">
    <property type="component" value="Unassembled WGS sequence"/>
</dbReference>
<dbReference type="AlphaFoldDB" id="A0A4S2L101"/>
<feature type="domain" description="Glucose-methanol-choline oxidoreductase N-terminal" evidence="3">
    <location>
        <begin position="281"/>
        <end position="295"/>
    </location>
</feature>
<dbReference type="EMBL" id="QBLH01000372">
    <property type="protein sequence ID" value="TGZ56150.1"/>
    <property type="molecule type" value="Genomic_DNA"/>
</dbReference>
<evidence type="ECO:0000256" key="2">
    <source>
        <dbReference type="PIRSR" id="PIRSR000137-2"/>
    </source>
</evidence>
<accession>A0A4S2L101</accession>
<name>A0A4S2L101_9HYME</name>
<dbReference type="SUPFAM" id="SSF54373">
    <property type="entry name" value="FAD-linked reductases, C-terminal domain"/>
    <property type="match status" value="1"/>
</dbReference>
<feature type="binding site" evidence="2">
    <location>
        <position position="242"/>
    </location>
    <ligand>
        <name>FAD</name>
        <dbReference type="ChEBI" id="CHEBI:57692"/>
    </ligand>
</feature>
<comment type="similarity">
    <text evidence="1">Belongs to the GMC oxidoreductase family.</text>
</comment>
<evidence type="ECO:0000256" key="1">
    <source>
        <dbReference type="ARBA" id="ARBA00010790"/>
    </source>
</evidence>
<keyword evidence="2" id="KW-0274">FAD</keyword>
<dbReference type="Gene3D" id="3.30.560.10">
    <property type="entry name" value="Glucose Oxidase, domain 3"/>
    <property type="match status" value="2"/>
</dbReference>
<dbReference type="STRING" id="300112.A0A4S2L101"/>
<evidence type="ECO:0000259" key="3">
    <source>
        <dbReference type="PROSITE" id="PS00624"/>
    </source>
</evidence>
<dbReference type="SUPFAM" id="SSF51905">
    <property type="entry name" value="FAD/NAD(P)-binding domain"/>
    <property type="match status" value="1"/>
</dbReference>
<dbReference type="InterPro" id="IPR007867">
    <property type="entry name" value="GMC_OxRtase_C"/>
</dbReference>